<dbReference type="CDD" id="cd01427">
    <property type="entry name" value="HAD_like"/>
    <property type="match status" value="1"/>
</dbReference>
<name>A0AAV5GL46_9BASI</name>
<dbReference type="EMBL" id="BQKY01000006">
    <property type="protein sequence ID" value="GJN90087.1"/>
    <property type="molecule type" value="Genomic_DNA"/>
</dbReference>
<evidence type="ECO:0000256" key="1">
    <source>
        <dbReference type="SAM" id="MobiDB-lite"/>
    </source>
</evidence>
<evidence type="ECO:0000259" key="2">
    <source>
        <dbReference type="PROSITE" id="PS50969"/>
    </source>
</evidence>
<gene>
    <name evidence="3" type="ORF">Rhopal_003085-T1</name>
</gene>
<dbReference type="PROSITE" id="PS50969">
    <property type="entry name" value="FCP1"/>
    <property type="match status" value="1"/>
</dbReference>
<dbReference type="AlphaFoldDB" id="A0AAV5GL46"/>
<evidence type="ECO:0000313" key="3">
    <source>
        <dbReference type="EMBL" id="GJN90087.1"/>
    </source>
</evidence>
<feature type="region of interest" description="Disordered" evidence="1">
    <location>
        <begin position="470"/>
        <end position="518"/>
    </location>
</feature>
<accession>A0AAV5GL46</accession>
<comment type="caution">
    <text evidence="3">The sequence shown here is derived from an EMBL/GenBank/DDBJ whole genome shotgun (WGS) entry which is preliminary data.</text>
</comment>
<dbReference type="InterPro" id="IPR036412">
    <property type="entry name" value="HAD-like_sf"/>
</dbReference>
<evidence type="ECO:0000313" key="4">
    <source>
        <dbReference type="Proteomes" id="UP001342314"/>
    </source>
</evidence>
<reference evidence="3 4" key="1">
    <citation type="submission" date="2021-12" db="EMBL/GenBank/DDBJ databases">
        <title>High titer production of polyol ester of fatty acids by Rhodotorula paludigena BS15 towards product separation-free biomass refinery.</title>
        <authorList>
            <person name="Mano J."/>
            <person name="Ono H."/>
            <person name="Tanaka T."/>
            <person name="Naito K."/>
            <person name="Sushida H."/>
            <person name="Ike M."/>
            <person name="Tokuyasu K."/>
            <person name="Kitaoka M."/>
        </authorList>
    </citation>
    <scope>NUCLEOTIDE SEQUENCE [LARGE SCALE GENOMIC DNA]</scope>
    <source>
        <strain evidence="3 4">BS15</strain>
    </source>
</reference>
<organism evidence="3 4">
    <name type="scientific">Rhodotorula paludigena</name>
    <dbReference type="NCBI Taxonomy" id="86838"/>
    <lineage>
        <taxon>Eukaryota</taxon>
        <taxon>Fungi</taxon>
        <taxon>Dikarya</taxon>
        <taxon>Basidiomycota</taxon>
        <taxon>Pucciniomycotina</taxon>
        <taxon>Microbotryomycetes</taxon>
        <taxon>Sporidiobolales</taxon>
        <taxon>Sporidiobolaceae</taxon>
        <taxon>Rhodotorula</taxon>
    </lineage>
</organism>
<dbReference type="InterPro" id="IPR004274">
    <property type="entry name" value="FCP1_dom"/>
</dbReference>
<keyword evidence="4" id="KW-1185">Reference proteome</keyword>
<protein>
    <recommendedName>
        <fullName evidence="2">FCP1 homology domain-containing protein</fullName>
    </recommendedName>
</protein>
<feature type="domain" description="FCP1 homology" evidence="2">
    <location>
        <begin position="1"/>
        <end position="161"/>
    </location>
</feature>
<dbReference type="InterPro" id="IPR023214">
    <property type="entry name" value="HAD_sf"/>
</dbReference>
<sequence>MLHASRAHRFLAQRPYLKTFIKYIMHPDTPYQLAIWTFSGRMYGIAHLRQVGMGKYLFDSNDLTNPKFKPGLVACWGYEDSGFETYGRMASGKAVKDLELMWDMLNVTTGSNWSALNSLIQDDQVDNGRAQPDSIVNCPVFTAKCPDDDFLLAQIGVLDELAHDSNFAASIQKRGLERGPPVYKLEAYVKHAREVCSRLGIKVSRGAPYPDPEVIDHLHRNASPVGPAHDAAEEPLALYTQEAAVPSRLDKVRKPLVIFDLDGTLYTRPPQHLEHIPDGEPSGPMAIWTGSQKATAVQCLYELDLGLVGPQLVDGEAELLHPKLLALWAREDLGLTKKDFVSYVSIVKDLDKMWSHLAKKKLGNFDPSNTVMVDDTPSKLRAQPSTLIAAPTYDYPLGPSIQTNRAQMDSFLLALVDMLDLVAPQSNFAAFVAHKRWNVVPTRDEIADERNEGVRILKRDGVPVEAEGRGVIPGATRSKGGDTYGRTAGRTMPRIPVLNSIYTPPSDSSTRPSSSATAGVTVPLTHANLASIRAVPVGTQTDEEDDDNRTDTTASSVNGDNDDAVQEAQQAAANGTARIPVRGSRRMRRTASWASDDHSGYE</sequence>
<dbReference type="SUPFAM" id="SSF56784">
    <property type="entry name" value="HAD-like"/>
    <property type="match status" value="2"/>
</dbReference>
<feature type="region of interest" description="Disordered" evidence="1">
    <location>
        <begin position="531"/>
        <end position="602"/>
    </location>
</feature>
<dbReference type="InterPro" id="IPR050365">
    <property type="entry name" value="TIM50"/>
</dbReference>
<dbReference type="PANTHER" id="PTHR12210">
    <property type="entry name" value="DULLARD PROTEIN PHOSPHATASE"/>
    <property type="match status" value="1"/>
</dbReference>
<dbReference type="Gene3D" id="3.40.50.1000">
    <property type="entry name" value="HAD superfamily/HAD-like"/>
    <property type="match status" value="2"/>
</dbReference>
<feature type="compositionally biased region" description="Low complexity" evidence="1">
    <location>
        <begin position="503"/>
        <end position="517"/>
    </location>
</feature>
<dbReference type="Proteomes" id="UP001342314">
    <property type="component" value="Unassembled WGS sequence"/>
</dbReference>
<proteinExistence type="predicted"/>